<feature type="region of interest" description="Disordered" evidence="7">
    <location>
        <begin position="559"/>
        <end position="594"/>
    </location>
</feature>
<evidence type="ECO:0000256" key="4">
    <source>
        <dbReference type="ARBA" id="ARBA00022679"/>
    </source>
</evidence>
<dbReference type="PANTHER" id="PTHR37316">
    <property type="entry name" value="TEICHOIC ACID GLYCEROL-PHOSPHATE PRIMASE"/>
    <property type="match status" value="1"/>
</dbReference>
<dbReference type="PANTHER" id="PTHR37316:SF2">
    <property type="entry name" value="TEICHOIC ACID RIBITOL-PHOSPHATE POLYMERASE TARK"/>
    <property type="match status" value="1"/>
</dbReference>
<sequence>MSEELTIADIDWERVNLRFTVTLPGEAAEAFYLTSNARPGENLLPIAFDQVGEGRYELTINVTQFNRRAQVPNGTYYLVALRRGHLFPGNFPLDRIAELEDCSRAFVYNKNRSAYTVTFGVSDDEGAPYFLMRTYSFGRSAGKPSSRIKRIKSKARGKWTKAKRKALRAVFAAGAKRRPVDGSNILFASEARPNMQGNLKAVHDRMLERGLDSQFNFGYSFRTGRTSSRQNALNLAWQMGKANTILIDDYFAVLKDLGDRNQQKIVQLWHAGSGFKSVGYSRFGQYGSPNLRNAHRLYSYAICGSQHLRDVYSEAFGIERESVLATGLPRIDGFLREGRAEEVASEFERDFPAAAGKRKILWAPTFRGRGSGDAHYDYDILDFQALYDACGEDTVVMFRQHHFIPDPVPIPDELTDRLIDVASCPDTNDLLLISDVLITDYSSVIYEYSLLERPMIFFAYDLETYSATRGMHRDYEETAPGPIATSFDELIALIREPALSVEKTNEFVRENFDYVDTNNSDRVIDMLVLSTPTTESGPEASISFEDLANRDRDEIAASDQYEEEAANSTDGEPAADGSEDENEENEENEWQTSQ</sequence>
<gene>
    <name evidence="8" type="ORF">ABH903_001439</name>
</gene>
<protein>
    <submittedName>
        <fullName evidence="8">CDP-ribitol ribitolphosphotransferase</fullName>
        <ecNumber evidence="8">2.7.8.14</ecNumber>
        <ecNumber evidence="8">2.7.8.47</ecNumber>
    </submittedName>
</protein>
<evidence type="ECO:0000256" key="2">
    <source>
        <dbReference type="ARBA" id="ARBA00010488"/>
    </source>
</evidence>
<comment type="caution">
    <text evidence="8">The sequence shown here is derived from an EMBL/GenBank/DDBJ whole genome shotgun (WGS) entry which is preliminary data.</text>
</comment>
<accession>A0ABV4EJ87</accession>
<dbReference type="RefSeq" id="WP_370035651.1">
    <property type="nucleotide sequence ID" value="NZ_JBGBYS010000006.1"/>
</dbReference>
<dbReference type="EMBL" id="JBGBYS010000006">
    <property type="protein sequence ID" value="MEY9258418.1"/>
    <property type="molecule type" value="Genomic_DNA"/>
</dbReference>
<evidence type="ECO:0000256" key="3">
    <source>
        <dbReference type="ARBA" id="ARBA00022475"/>
    </source>
</evidence>
<evidence type="ECO:0000256" key="1">
    <source>
        <dbReference type="ARBA" id="ARBA00004202"/>
    </source>
</evidence>
<dbReference type="EC" id="2.7.8.14" evidence="8"/>
<dbReference type="InterPro" id="IPR007554">
    <property type="entry name" value="Glycerophosphate_synth"/>
</dbReference>
<dbReference type="Pfam" id="PF04464">
    <property type="entry name" value="Glyphos_transf"/>
    <property type="match status" value="1"/>
</dbReference>
<organism evidence="8 9">
    <name type="scientific">Brevibacterium epidermidis</name>
    <dbReference type="NCBI Taxonomy" id="1698"/>
    <lineage>
        <taxon>Bacteria</taxon>
        <taxon>Bacillati</taxon>
        <taxon>Actinomycetota</taxon>
        <taxon>Actinomycetes</taxon>
        <taxon>Micrococcales</taxon>
        <taxon>Brevibacteriaceae</taxon>
        <taxon>Brevibacterium</taxon>
    </lineage>
</organism>
<dbReference type="Gene3D" id="3.40.50.12580">
    <property type="match status" value="1"/>
</dbReference>
<evidence type="ECO:0000256" key="5">
    <source>
        <dbReference type="ARBA" id="ARBA00022944"/>
    </source>
</evidence>
<feature type="compositionally biased region" description="Acidic residues" evidence="7">
    <location>
        <begin position="577"/>
        <end position="594"/>
    </location>
</feature>
<reference evidence="8 9" key="1">
    <citation type="submission" date="2024-07" db="EMBL/GenBank/DDBJ databases">
        <title>Mealworm larvae gut microbial communities from Newark, Delaware, USA.</title>
        <authorList>
            <person name="Blenner M."/>
        </authorList>
    </citation>
    <scope>NUCLEOTIDE SEQUENCE [LARGE SCALE GENOMIC DNA]</scope>
    <source>
        <strain evidence="8 9">UD i117</strain>
    </source>
</reference>
<evidence type="ECO:0000313" key="9">
    <source>
        <dbReference type="Proteomes" id="UP001565435"/>
    </source>
</evidence>
<dbReference type="GO" id="GO:0047356">
    <property type="term" value="F:CDP-ribitol ribitolphosphotransferase activity"/>
    <property type="evidence" value="ECO:0007669"/>
    <property type="project" value="UniProtKB-EC"/>
</dbReference>
<dbReference type="Gene3D" id="3.40.50.11820">
    <property type="match status" value="1"/>
</dbReference>
<keyword evidence="3" id="KW-1003">Cell membrane</keyword>
<keyword evidence="6" id="KW-0472">Membrane</keyword>
<keyword evidence="9" id="KW-1185">Reference proteome</keyword>
<dbReference type="InterPro" id="IPR051612">
    <property type="entry name" value="Teichoic_Acid_Biosynth"/>
</dbReference>
<dbReference type="InterPro" id="IPR043149">
    <property type="entry name" value="TagF_N"/>
</dbReference>
<comment type="similarity">
    <text evidence="2">Belongs to the CDP-glycerol glycerophosphotransferase family.</text>
</comment>
<evidence type="ECO:0000256" key="7">
    <source>
        <dbReference type="SAM" id="MobiDB-lite"/>
    </source>
</evidence>
<comment type="subcellular location">
    <subcellularLocation>
        <location evidence="1">Cell membrane</location>
        <topology evidence="1">Peripheral membrane protein</topology>
    </subcellularLocation>
</comment>
<name>A0ABV4EJ87_BREEP</name>
<dbReference type="SUPFAM" id="SSF53756">
    <property type="entry name" value="UDP-Glycosyltransferase/glycogen phosphorylase"/>
    <property type="match status" value="1"/>
</dbReference>
<evidence type="ECO:0000256" key="6">
    <source>
        <dbReference type="ARBA" id="ARBA00023136"/>
    </source>
</evidence>
<evidence type="ECO:0000313" key="8">
    <source>
        <dbReference type="EMBL" id="MEY9258418.1"/>
    </source>
</evidence>
<dbReference type="EC" id="2.7.8.47" evidence="8"/>
<keyword evidence="4 8" id="KW-0808">Transferase</keyword>
<dbReference type="InterPro" id="IPR043148">
    <property type="entry name" value="TagF_C"/>
</dbReference>
<keyword evidence="5" id="KW-0777">Teichoic acid biosynthesis</keyword>
<proteinExistence type="inferred from homology"/>
<dbReference type="Proteomes" id="UP001565435">
    <property type="component" value="Unassembled WGS sequence"/>
</dbReference>